<evidence type="ECO:0000256" key="2">
    <source>
        <dbReference type="ARBA" id="ARBA00023242"/>
    </source>
</evidence>
<name>A0A0D9X7F3_9ORYZ</name>
<dbReference type="GO" id="GO:0046982">
    <property type="term" value="F:protein heterodimerization activity"/>
    <property type="evidence" value="ECO:0007669"/>
    <property type="project" value="InterPro"/>
</dbReference>
<dbReference type="PANTHER" id="PTHR47173:SF2">
    <property type="entry name" value="PROTEIN DR1 HOMOLOG ISOFORM X1"/>
    <property type="match status" value="1"/>
</dbReference>
<feature type="region of interest" description="Disordered" evidence="3">
    <location>
        <begin position="191"/>
        <end position="217"/>
    </location>
</feature>
<dbReference type="Gene3D" id="1.10.20.10">
    <property type="entry name" value="Histone, subunit A"/>
    <property type="match status" value="1"/>
</dbReference>
<proteinExistence type="predicted"/>
<dbReference type="AlphaFoldDB" id="A0A0D9X7F3"/>
<dbReference type="Gramene" id="LPERR08G10910.1">
    <property type="protein sequence ID" value="LPERR08G10910.1"/>
    <property type="gene ID" value="LPERR08G10910"/>
</dbReference>
<dbReference type="InterPro" id="IPR003958">
    <property type="entry name" value="CBFA_NFYB_domain"/>
</dbReference>
<dbReference type="GO" id="GO:0005634">
    <property type="term" value="C:nucleus"/>
    <property type="evidence" value="ECO:0007669"/>
    <property type="project" value="UniProtKB-SubCell"/>
</dbReference>
<evidence type="ECO:0000313" key="5">
    <source>
        <dbReference type="EnsemblPlants" id="LPERR08G10910.1"/>
    </source>
</evidence>
<dbReference type="SUPFAM" id="SSF47113">
    <property type="entry name" value="Histone-fold"/>
    <property type="match status" value="1"/>
</dbReference>
<dbReference type="Pfam" id="PF00808">
    <property type="entry name" value="CBFD_NFYB_HMF"/>
    <property type="match status" value="1"/>
</dbReference>
<reference evidence="5" key="3">
    <citation type="submission" date="2015-04" db="UniProtKB">
        <authorList>
            <consortium name="EnsemblPlants"/>
        </authorList>
    </citation>
    <scope>IDENTIFICATION</scope>
</reference>
<keyword evidence="6" id="KW-1185">Reference proteome</keyword>
<evidence type="ECO:0000313" key="6">
    <source>
        <dbReference type="Proteomes" id="UP000032180"/>
    </source>
</evidence>
<protein>
    <recommendedName>
        <fullName evidence="4">Transcription factor CBF/NF-Y/archaeal histone domain-containing protein</fullName>
    </recommendedName>
</protein>
<reference evidence="5 6" key="1">
    <citation type="submission" date="2012-08" db="EMBL/GenBank/DDBJ databases">
        <title>Oryza genome evolution.</title>
        <authorList>
            <person name="Wing R.A."/>
        </authorList>
    </citation>
    <scope>NUCLEOTIDE SEQUENCE</scope>
</reference>
<dbReference type="CDD" id="cd22905">
    <property type="entry name" value="HFD_Dr1"/>
    <property type="match status" value="1"/>
</dbReference>
<organism evidence="5 6">
    <name type="scientific">Leersia perrieri</name>
    <dbReference type="NCBI Taxonomy" id="77586"/>
    <lineage>
        <taxon>Eukaryota</taxon>
        <taxon>Viridiplantae</taxon>
        <taxon>Streptophyta</taxon>
        <taxon>Embryophyta</taxon>
        <taxon>Tracheophyta</taxon>
        <taxon>Spermatophyta</taxon>
        <taxon>Magnoliopsida</taxon>
        <taxon>Liliopsida</taxon>
        <taxon>Poales</taxon>
        <taxon>Poaceae</taxon>
        <taxon>BOP clade</taxon>
        <taxon>Oryzoideae</taxon>
        <taxon>Oryzeae</taxon>
        <taxon>Oryzinae</taxon>
        <taxon>Leersia</taxon>
    </lineage>
</organism>
<dbReference type="InterPro" id="IPR044255">
    <property type="entry name" value="Dr1-like"/>
</dbReference>
<keyword evidence="2" id="KW-0539">Nucleus</keyword>
<evidence type="ECO:0000256" key="3">
    <source>
        <dbReference type="SAM" id="MobiDB-lite"/>
    </source>
</evidence>
<dbReference type="FunFam" id="1.10.20.10:FF:000019">
    <property type="entry name" value="Negative cofactor 2 beta"/>
    <property type="match status" value="1"/>
</dbReference>
<dbReference type="InterPro" id="IPR009072">
    <property type="entry name" value="Histone-fold"/>
</dbReference>
<sequence>MDPMDIVGKSKEDVSLPKSTMFKIIKEMLPPDVRVARDAQDLLVECCVEFINLLSSESNEVCSREDKKTIAPEHVLRALQDLGFREYIEEVQMAYEQHKNDTLDSPKASKFTGIEMTEEQAVAEQQRMFAEARARMNNGSQNMKRSSKHHSRHSLICTLNHSNPCSLNNHSCNRNLSSTCNPNYPRSCSRNLSSIRSHRSRHNLSSISNRSRNHSHRQSCNQWHNHKQNMAWTVATRTLLGGREGRRPWRVARLSRMSTSPFSHLNWMLSSSMISPHRRTNAAGISAPSAAVAELSSFPCIPTIVLNHIRRPRRPGKTRVSFLGPRIVFTPPSGSHSTSIPSALALHTHTPSIS</sequence>
<evidence type="ECO:0000256" key="1">
    <source>
        <dbReference type="ARBA" id="ARBA00004123"/>
    </source>
</evidence>
<comment type="subcellular location">
    <subcellularLocation>
        <location evidence="1">Nucleus</location>
    </subcellularLocation>
</comment>
<dbReference type="EnsemblPlants" id="LPERR08G10910.1">
    <property type="protein sequence ID" value="LPERR08G10910.1"/>
    <property type="gene ID" value="LPERR08G10910"/>
</dbReference>
<feature type="region of interest" description="Disordered" evidence="3">
    <location>
        <begin position="333"/>
        <end position="354"/>
    </location>
</feature>
<reference evidence="6" key="2">
    <citation type="submission" date="2013-12" db="EMBL/GenBank/DDBJ databases">
        <authorList>
            <person name="Yu Y."/>
            <person name="Lee S."/>
            <person name="de Baynast K."/>
            <person name="Wissotski M."/>
            <person name="Liu L."/>
            <person name="Talag J."/>
            <person name="Goicoechea J."/>
            <person name="Angelova A."/>
            <person name="Jetty R."/>
            <person name="Kudrna D."/>
            <person name="Golser W."/>
            <person name="Rivera L."/>
            <person name="Zhang J."/>
            <person name="Wing R."/>
        </authorList>
    </citation>
    <scope>NUCLEOTIDE SEQUENCE</scope>
</reference>
<evidence type="ECO:0000259" key="4">
    <source>
        <dbReference type="Pfam" id="PF00808"/>
    </source>
</evidence>
<dbReference type="Proteomes" id="UP000032180">
    <property type="component" value="Chromosome 8"/>
</dbReference>
<accession>A0A0D9X7F3</accession>
<dbReference type="PANTHER" id="PTHR47173">
    <property type="entry name" value="PROTEIN DR1 HOMOLOG"/>
    <property type="match status" value="1"/>
</dbReference>
<feature type="domain" description="Transcription factor CBF/NF-Y/archaeal histone" evidence="4">
    <location>
        <begin position="15"/>
        <end position="79"/>
    </location>
</feature>